<feature type="compositionally biased region" description="Basic and acidic residues" evidence="1">
    <location>
        <begin position="16"/>
        <end position="30"/>
    </location>
</feature>
<dbReference type="RefSeq" id="XP_012204184.1">
    <property type="nucleotide sequence ID" value="XM_012348794.1"/>
</dbReference>
<evidence type="ECO:0000313" key="2">
    <source>
        <dbReference type="EMBL" id="KDO25114.1"/>
    </source>
</evidence>
<dbReference type="AlphaFoldDB" id="A0A067C2W8"/>
<dbReference type="KEGG" id="spar:SPRG_09260"/>
<dbReference type="EMBL" id="KK583235">
    <property type="protein sequence ID" value="KDO25114.1"/>
    <property type="molecule type" value="Genomic_DNA"/>
</dbReference>
<organism evidence="2 3">
    <name type="scientific">Saprolegnia parasitica (strain CBS 223.65)</name>
    <dbReference type="NCBI Taxonomy" id="695850"/>
    <lineage>
        <taxon>Eukaryota</taxon>
        <taxon>Sar</taxon>
        <taxon>Stramenopiles</taxon>
        <taxon>Oomycota</taxon>
        <taxon>Saprolegniomycetes</taxon>
        <taxon>Saprolegniales</taxon>
        <taxon>Saprolegniaceae</taxon>
        <taxon>Saprolegnia</taxon>
    </lineage>
</organism>
<dbReference type="Proteomes" id="UP000030745">
    <property type="component" value="Unassembled WGS sequence"/>
</dbReference>
<feature type="region of interest" description="Disordered" evidence="1">
    <location>
        <begin position="1"/>
        <end position="62"/>
    </location>
</feature>
<dbReference type="GeneID" id="24131436"/>
<accession>A0A067C2W8</accession>
<reference evidence="2 3" key="1">
    <citation type="journal article" date="2013" name="PLoS Genet.">
        <title>Distinctive expansion of potential virulence genes in the genome of the oomycete fish pathogen Saprolegnia parasitica.</title>
        <authorList>
            <person name="Jiang R.H."/>
            <person name="de Bruijn I."/>
            <person name="Haas B.J."/>
            <person name="Belmonte R."/>
            <person name="Lobach L."/>
            <person name="Christie J."/>
            <person name="van den Ackerveken G."/>
            <person name="Bottin A."/>
            <person name="Bulone V."/>
            <person name="Diaz-Moreno S.M."/>
            <person name="Dumas B."/>
            <person name="Fan L."/>
            <person name="Gaulin E."/>
            <person name="Govers F."/>
            <person name="Grenville-Briggs L.J."/>
            <person name="Horner N.R."/>
            <person name="Levin J.Z."/>
            <person name="Mammella M."/>
            <person name="Meijer H.J."/>
            <person name="Morris P."/>
            <person name="Nusbaum C."/>
            <person name="Oome S."/>
            <person name="Phillips A.J."/>
            <person name="van Rooyen D."/>
            <person name="Rzeszutek E."/>
            <person name="Saraiva M."/>
            <person name="Secombes C.J."/>
            <person name="Seidl M.F."/>
            <person name="Snel B."/>
            <person name="Stassen J.H."/>
            <person name="Sykes S."/>
            <person name="Tripathy S."/>
            <person name="van den Berg H."/>
            <person name="Vega-Arreguin J.C."/>
            <person name="Wawra S."/>
            <person name="Young S.K."/>
            <person name="Zeng Q."/>
            <person name="Dieguez-Uribeondo J."/>
            <person name="Russ C."/>
            <person name="Tyler B.M."/>
            <person name="van West P."/>
        </authorList>
    </citation>
    <scope>NUCLEOTIDE SEQUENCE [LARGE SCALE GENOMIC DNA]</scope>
    <source>
        <strain evidence="2 3">CBS 223.65</strain>
    </source>
</reference>
<sequence length="169" mass="18422">MSVVSLAWPNVRPRRTRNEAADHVDPAEIHDADEDVDDESDGPNVEDTPDAEDAASFTPTPKSKLLDDMCALRASTTNQKAQPSNVFPFSSMPMGAATPVDFLLADCSITVVCPLSFCGAYLSAITTKCLSCNNVTMHGWSNRFRALVDLDCKQSYAAACEKMWLDLSR</sequence>
<keyword evidence="3" id="KW-1185">Reference proteome</keyword>
<name>A0A067C2W8_SAPPC</name>
<proteinExistence type="predicted"/>
<protein>
    <submittedName>
        <fullName evidence="2">Uncharacterized protein</fullName>
    </submittedName>
</protein>
<gene>
    <name evidence="2" type="ORF">SPRG_09260</name>
</gene>
<evidence type="ECO:0000256" key="1">
    <source>
        <dbReference type="SAM" id="MobiDB-lite"/>
    </source>
</evidence>
<feature type="compositionally biased region" description="Acidic residues" evidence="1">
    <location>
        <begin position="31"/>
        <end position="41"/>
    </location>
</feature>
<evidence type="ECO:0000313" key="3">
    <source>
        <dbReference type="Proteomes" id="UP000030745"/>
    </source>
</evidence>
<dbReference type="VEuPathDB" id="FungiDB:SPRG_09260"/>